<dbReference type="EMBL" id="LN868274">
    <property type="protein sequence ID" value="CRX76999.1"/>
    <property type="molecule type" value="Genomic_DNA"/>
</dbReference>
<evidence type="ECO:0000256" key="1">
    <source>
        <dbReference type="ARBA" id="ARBA00009455"/>
    </source>
</evidence>
<dbReference type="InterPro" id="IPR031325">
    <property type="entry name" value="RHS_repeat"/>
</dbReference>
<dbReference type="InterPro" id="IPR056823">
    <property type="entry name" value="TEN-like_YD-shell"/>
</dbReference>
<name>A0A173QS44_ECOLX</name>
<dbReference type="AlphaFoldDB" id="A0A173QS44"/>
<dbReference type="InterPro" id="IPR050708">
    <property type="entry name" value="T6SS_VgrG/RHS"/>
</dbReference>
<proteinExistence type="inferred from homology"/>
<dbReference type="InterPro" id="IPR022385">
    <property type="entry name" value="Rhs_assc_core"/>
</dbReference>
<feature type="domain" description="RHS protein conserved region" evidence="3">
    <location>
        <begin position="794"/>
        <end position="830"/>
    </location>
</feature>
<dbReference type="NCBIfam" id="TIGR03696">
    <property type="entry name" value="Rhs_assc_core"/>
    <property type="match status" value="1"/>
</dbReference>
<evidence type="ECO:0000259" key="3">
    <source>
        <dbReference type="Pfam" id="PF03527"/>
    </source>
</evidence>
<dbReference type="Gene3D" id="2.180.10.10">
    <property type="entry name" value="RHS repeat-associated core"/>
    <property type="match status" value="1"/>
</dbReference>
<evidence type="ECO:0000259" key="4">
    <source>
        <dbReference type="Pfam" id="PF25023"/>
    </source>
</evidence>
<dbReference type="Pfam" id="PF25023">
    <property type="entry name" value="TEN_YD-shell"/>
    <property type="match status" value="1"/>
</dbReference>
<dbReference type="Pfam" id="PF05593">
    <property type="entry name" value="RHS_repeat"/>
    <property type="match status" value="6"/>
</dbReference>
<reference evidence="5" key="1">
    <citation type="journal article" date="2016" name="Int. J. Antimicrob. Agents">
        <title>Circulation of clonal populations of fluoroquinolone-resistant CTX-M-15-producing Escherichia coli ST410 in humans and animals in Germany.</title>
        <authorList>
            <person name="Falgenhauer L."/>
            <person name="Imirzalioglu C."/>
            <person name="Ghosh H."/>
            <person name="Gwozdzinski K."/>
            <person name="Schmiedel J."/>
            <person name="Gentil K."/>
            <person name="Bauerfeind R."/>
            <person name="Kampfer P."/>
            <person name="Seifert H."/>
            <person name="Brenner Michael G."/>
            <person name="Schwarz S."/>
            <person name="Pfeifer Y."/>
            <person name="Werner G."/>
            <person name="Pietsch M."/>
            <person name="Roesler U."/>
            <person name="Guerra B."/>
            <person name="Fischer J."/>
            <person name="Sharp H."/>
            <person name="Kasbohrer A."/>
            <person name="Goesmann A."/>
            <person name="Hille K."/>
            <person name="Kreienbrock L."/>
            <person name="Chakraborty T."/>
        </authorList>
    </citation>
    <scope>NUCLEOTIDE SEQUENCE</scope>
    <source>
        <strain evidence="5">R56</strain>
    </source>
</reference>
<sequence length="1046" mass="119280">MRYRYDDAGRVVEQLNPAGLSYRYQYEQDRITVTDSLNRREVLHTEGGAGLKRVVKKELADGSVTHSGYDAAGRLTAQTDAAGRRTEYGLNVVSGDITDITTPDGRETKFYYNDGNQLTAVVSPDGLESRREYDEPGRLVSETSRSGETVRYRYDDAHSELPATTTDATGSTRQMTWSRYGQLLAFTDCSGYQTRYEYDRFGQMTAVHREEGISLYRHYDNRGRLTSVKDAQGRETQYEYNAAGDLTAVITPDGNRSETQYDAWGKAVSTTQGGLTRSMEYDAAGRVISLTNENGSHSDFSYDALDRLVQQGGFDGRTQRYHYDLTGKLTQSEDEGLVTLWYYDESDRITHRTVNGEPAEQWQYDDHGWLTDISHLSEGHRVAVHYGYDDKGRLTGERQTVENPETGELLWQHETTHAYNEQGLANRVTPDSLPPVEWLTYGSGYLAGMKLGDTPLLEYTRDRMHRETVRSFGSMAGSNAAYKLTSTYTPAGQLQSQHLNSLVYDRDYGWNDNGDLVRISGPRQTREYGYSATGRLESVRTLAPDLDIRIPYATDPAGNRLPDPELHPDSTLTAWPDNRIAEDAHYVYHYDEYGRLTEKTDLIPAGVIRTDDERTHHYHYDSQHRLVFYTRIQHGEPLVESRYLYDPLGRRMAKRVWRRERDLTGWMSLSRKPEVTWYGWDGDRLTTVQTDTTRIQTVYQPGSFAPLIRIETDNGEREKAQRRSLAEKLQQEGSEDGHGVVFPAELVRLLDRLEEEIRADRVSSESRVWLAQCGLTVEQLARQVEPEYTPARKVHFYHCDHRGLPLALISEDGNTVWSAEYDEWGNQLNEENPYYLYQPYRLPGQQYDEESGLDYNRHRYYDPLQGRYITQDPIGLAGGWSLYAYPLNPVQHVDPLGLSTMIIGNGPVPDNPFGHAAAANRYGLMSSGTGDEMGASVSDYFKKMQPRRDTWIWIIDTTDEEEQCMMNKAIDLNKKLKTINLGPLPVANNCFSRTNMIFEACGFSNPSMNTNAPISLQVLGELYGYQRYFMPKGPFTGFPFEFQEVK</sequence>
<dbReference type="InterPro" id="IPR001826">
    <property type="entry name" value="RHS"/>
</dbReference>
<evidence type="ECO:0000256" key="2">
    <source>
        <dbReference type="ARBA" id="ARBA00022737"/>
    </source>
</evidence>
<evidence type="ECO:0000313" key="5">
    <source>
        <dbReference type="EMBL" id="CRX76999.1"/>
    </source>
</evidence>
<dbReference type="PRINTS" id="PR00394">
    <property type="entry name" value="RHSPROTEIN"/>
</dbReference>
<dbReference type="Pfam" id="PF03527">
    <property type="entry name" value="RHS"/>
    <property type="match status" value="1"/>
</dbReference>
<comment type="similarity">
    <text evidence="1">Belongs to the RHS family.</text>
</comment>
<dbReference type="PANTHER" id="PTHR32305">
    <property type="match status" value="1"/>
</dbReference>
<protein>
    <submittedName>
        <fullName evidence="5">RhsE core protein</fullName>
    </submittedName>
</protein>
<dbReference type="InterPro" id="IPR006530">
    <property type="entry name" value="YD"/>
</dbReference>
<feature type="domain" description="Teneurin-like YD-shell" evidence="4">
    <location>
        <begin position="275"/>
        <end position="395"/>
    </location>
</feature>
<dbReference type="PANTHER" id="PTHR32305:SF15">
    <property type="entry name" value="PROTEIN RHSA-RELATED"/>
    <property type="match status" value="1"/>
</dbReference>
<keyword evidence="2" id="KW-0677">Repeat</keyword>
<dbReference type="SUPFAM" id="SSF82171">
    <property type="entry name" value="DPP6 N-terminal domain-like"/>
    <property type="match status" value="1"/>
</dbReference>
<dbReference type="NCBIfam" id="TIGR01643">
    <property type="entry name" value="YD_repeat_2x"/>
    <property type="match status" value="7"/>
</dbReference>
<organism evidence="5">
    <name type="scientific">Escherichia coli</name>
    <dbReference type="NCBI Taxonomy" id="562"/>
    <lineage>
        <taxon>Bacteria</taxon>
        <taxon>Pseudomonadati</taxon>
        <taxon>Pseudomonadota</taxon>
        <taxon>Gammaproteobacteria</taxon>
        <taxon>Enterobacterales</taxon>
        <taxon>Enterobacteriaceae</taxon>
        <taxon>Escherichia</taxon>
    </lineage>
</organism>
<accession>A0A173QS44</accession>